<evidence type="ECO:0000256" key="1">
    <source>
        <dbReference type="SAM" id="Phobius"/>
    </source>
</evidence>
<keyword evidence="1" id="KW-0812">Transmembrane</keyword>
<gene>
    <name evidence="2" type="ORF">BJ987_000926</name>
</gene>
<keyword evidence="1" id="KW-1133">Transmembrane helix</keyword>
<accession>A0ABS4Q8K6</accession>
<feature type="transmembrane region" description="Helical" evidence="1">
    <location>
        <begin position="6"/>
        <end position="25"/>
    </location>
</feature>
<comment type="caution">
    <text evidence="2">The sequence shown here is derived from an EMBL/GenBank/DDBJ whole genome shotgun (WGS) entry which is preliminary data.</text>
</comment>
<keyword evidence="1" id="KW-0472">Membrane</keyword>
<organism evidence="2 3">
    <name type="scientific">Nocardia goodfellowii</name>
    <dbReference type="NCBI Taxonomy" id="882446"/>
    <lineage>
        <taxon>Bacteria</taxon>
        <taxon>Bacillati</taxon>
        <taxon>Actinomycetota</taxon>
        <taxon>Actinomycetes</taxon>
        <taxon>Mycobacteriales</taxon>
        <taxon>Nocardiaceae</taxon>
        <taxon>Nocardia</taxon>
    </lineage>
</organism>
<dbReference type="RefSeq" id="WP_281070355.1">
    <property type="nucleotide sequence ID" value="NZ_JAGGMR010000001.1"/>
</dbReference>
<evidence type="ECO:0000313" key="2">
    <source>
        <dbReference type="EMBL" id="MBP2188025.1"/>
    </source>
</evidence>
<dbReference type="EMBL" id="JAGGMR010000001">
    <property type="protein sequence ID" value="MBP2188025.1"/>
    <property type="molecule type" value="Genomic_DNA"/>
</dbReference>
<evidence type="ECO:0000313" key="3">
    <source>
        <dbReference type="Proteomes" id="UP001519325"/>
    </source>
</evidence>
<name>A0ABS4Q8K6_9NOCA</name>
<sequence>MTNLLGWMIPSWVILLLLVALYEVLDDEFTRCKQLPHRLKCTV</sequence>
<protein>
    <submittedName>
        <fullName evidence="2">Uncharacterized protein</fullName>
    </submittedName>
</protein>
<reference evidence="2 3" key="1">
    <citation type="submission" date="2021-03" db="EMBL/GenBank/DDBJ databases">
        <title>Sequencing the genomes of 1000 actinobacteria strains.</title>
        <authorList>
            <person name="Klenk H.-P."/>
        </authorList>
    </citation>
    <scope>NUCLEOTIDE SEQUENCE [LARGE SCALE GENOMIC DNA]</scope>
    <source>
        <strain evidence="2 3">DSM 45516</strain>
    </source>
</reference>
<keyword evidence="3" id="KW-1185">Reference proteome</keyword>
<proteinExistence type="predicted"/>
<dbReference type="Proteomes" id="UP001519325">
    <property type="component" value="Unassembled WGS sequence"/>
</dbReference>